<dbReference type="KEGG" id="nsr:NS506_00162"/>
<keyword evidence="2" id="KW-0808">Transferase</keyword>
<dbReference type="EC" id="2.7.1.2" evidence="2"/>
<evidence type="ECO:0000256" key="1">
    <source>
        <dbReference type="ARBA" id="ARBA00006479"/>
    </source>
</evidence>
<dbReference type="EMBL" id="CP017839">
    <property type="protein sequence ID" value="APA94249.1"/>
    <property type="molecule type" value="Genomic_DNA"/>
</dbReference>
<dbReference type="Proteomes" id="UP000180166">
    <property type="component" value="Chromosome"/>
</dbReference>
<dbReference type="InterPro" id="IPR043129">
    <property type="entry name" value="ATPase_NBD"/>
</dbReference>
<name>A0A0B8NEE1_9NOCA</name>
<reference evidence="3 4" key="2">
    <citation type="journal article" date="2016" name="Genome Announc.">
        <title>Draft Genome Sequence of Erythromycin- and Oxytetracycline-Sensitive Nocardia seriolae Strain U-1 (NBRC 110359).</title>
        <authorList>
            <person name="Imajoh M."/>
            <person name="Sukeda M."/>
            <person name="Shimizu M."/>
            <person name="Yamane J."/>
            <person name="Ohnishi K."/>
            <person name="Oshima S."/>
        </authorList>
    </citation>
    <scope>NUCLEOTIDE SEQUENCE [LARGE SCALE GENOMIC DNA]</scope>
    <source>
        <strain evidence="3 4">U-1</strain>
    </source>
</reference>
<dbReference type="OrthoDB" id="8772678at2"/>
<evidence type="ECO:0000313" key="2">
    <source>
        <dbReference type="EMBL" id="APA94249.1"/>
    </source>
</evidence>
<reference evidence="2 5" key="3">
    <citation type="submission" date="2016-10" db="EMBL/GenBank/DDBJ databases">
        <title>Genome sequence of Nocardia seriolae strain EM150506, isolated from Anguila japonica.</title>
        <authorList>
            <person name="Han H.-J."/>
        </authorList>
    </citation>
    <scope>NUCLEOTIDE SEQUENCE [LARGE SCALE GENOMIC DNA]</scope>
    <source>
        <strain evidence="2 5">EM150506</strain>
    </source>
</reference>
<dbReference type="PANTHER" id="PTHR18964">
    <property type="entry name" value="ROK (REPRESSOR, ORF, KINASE) FAMILY"/>
    <property type="match status" value="1"/>
</dbReference>
<proteinExistence type="inferred from homology"/>
<organism evidence="2 5">
    <name type="scientific">Nocardia seriolae</name>
    <dbReference type="NCBI Taxonomy" id="37332"/>
    <lineage>
        <taxon>Bacteria</taxon>
        <taxon>Bacillati</taxon>
        <taxon>Actinomycetota</taxon>
        <taxon>Actinomycetes</taxon>
        <taxon>Mycobacteriales</taxon>
        <taxon>Nocardiaceae</taxon>
        <taxon>Nocardia</taxon>
    </lineage>
</organism>
<sequence>MTALALDIGATKFAAALVDPAGAVGESRRVGVPESGVWDACRGLLAEVAGDMRIGAVGIGSAGPVDIDAGVCGPLNIPEWADGFPIVDSVRKLFPEAEIRLAIDGVCLVLAEQRLGAARGFRNVLALTVSSGIGGGIISDDRVVMGRTGNGGHVGHIVVPGQEEPCACGGFGCVEAVASGKSSVRWARRQGWAGISGVELAAAAHAGEAIAVAALERAGTAIGTAVASAAALLDTDLVAIGGGFAQSGEPLWAPLRAAAAAHARLKFLRELRVVPSELTDQATLQGAAILALGRG</sequence>
<dbReference type="PANTHER" id="PTHR18964:SF169">
    <property type="entry name" value="N-ACETYLMANNOSAMINE KINASE"/>
    <property type="match status" value="1"/>
</dbReference>
<comment type="similarity">
    <text evidence="1">Belongs to the ROK (NagC/XylR) family.</text>
</comment>
<dbReference type="AlphaFoldDB" id="A0A0B8NEE1"/>
<keyword evidence="3" id="KW-0418">Kinase</keyword>
<dbReference type="Proteomes" id="UP000037179">
    <property type="component" value="Unassembled WGS sequence"/>
</dbReference>
<evidence type="ECO:0000313" key="5">
    <source>
        <dbReference type="Proteomes" id="UP000180166"/>
    </source>
</evidence>
<dbReference type="Pfam" id="PF00480">
    <property type="entry name" value="ROK"/>
    <property type="match status" value="1"/>
</dbReference>
<dbReference type="Gene3D" id="3.30.420.40">
    <property type="match status" value="2"/>
</dbReference>
<evidence type="ECO:0000313" key="3">
    <source>
        <dbReference type="EMBL" id="GAP28978.1"/>
    </source>
</evidence>
<dbReference type="RefSeq" id="WP_033087820.1">
    <property type="nucleotide sequence ID" value="NZ_AP017900.1"/>
</dbReference>
<protein>
    <submittedName>
        <fullName evidence="2">Glucokinase</fullName>
        <ecNumber evidence="2">2.7.1.2</ecNumber>
    </submittedName>
    <submittedName>
        <fullName evidence="3">Sugar kinase</fullName>
    </submittedName>
</protein>
<reference evidence="4" key="1">
    <citation type="submission" date="2015-07" db="EMBL/GenBank/DDBJ databases">
        <title>Nocardia seriolae U-1 whole genome shotgun sequence.</title>
        <authorList>
            <person name="Imajoh M."/>
            <person name="Fukumoto Y."/>
            <person name="Sukeda M."/>
            <person name="Yamane J."/>
            <person name="Yamasaki K."/>
            <person name="Shimizu M."/>
            <person name="Ohnishi K."/>
            <person name="Oshima S."/>
        </authorList>
    </citation>
    <scope>NUCLEOTIDE SEQUENCE [LARGE SCALE GENOMIC DNA]</scope>
    <source>
        <strain evidence="4">U-1</strain>
    </source>
</reference>
<dbReference type="InterPro" id="IPR049874">
    <property type="entry name" value="ROK_cs"/>
</dbReference>
<dbReference type="SUPFAM" id="SSF53067">
    <property type="entry name" value="Actin-like ATPase domain"/>
    <property type="match status" value="1"/>
</dbReference>
<dbReference type="GO" id="GO:0004340">
    <property type="term" value="F:glucokinase activity"/>
    <property type="evidence" value="ECO:0007669"/>
    <property type="project" value="UniProtKB-EC"/>
</dbReference>
<keyword evidence="4" id="KW-1185">Reference proteome</keyword>
<gene>
    <name evidence="2" type="ORF">NS506_00162</name>
    <name evidence="3" type="ORF">NSK11_contig00047-0011</name>
</gene>
<dbReference type="EMBL" id="BBYQ01000047">
    <property type="protein sequence ID" value="GAP28978.1"/>
    <property type="molecule type" value="Genomic_DNA"/>
</dbReference>
<dbReference type="PROSITE" id="PS01125">
    <property type="entry name" value="ROK"/>
    <property type="match status" value="1"/>
</dbReference>
<dbReference type="GeneID" id="93371948"/>
<evidence type="ECO:0000313" key="4">
    <source>
        <dbReference type="Proteomes" id="UP000037179"/>
    </source>
</evidence>
<dbReference type="InterPro" id="IPR000600">
    <property type="entry name" value="ROK"/>
</dbReference>
<accession>A0A0B8NEE1</accession>